<dbReference type="Proteomes" id="UP000234752">
    <property type="component" value="Chromosome eg_1"/>
</dbReference>
<reference evidence="7 8" key="1">
    <citation type="submission" date="2017-12" db="EMBL/GenBank/DDBJ databases">
        <title>Genomes of bacteria within cyanobacterial aggregates.</title>
        <authorList>
            <person name="Cai H."/>
        </authorList>
    </citation>
    <scope>NUCLEOTIDE SEQUENCE [LARGE SCALE GENOMIC DNA]</scope>
    <source>
        <strain evidence="7 8">TH16</strain>
    </source>
</reference>
<keyword evidence="3" id="KW-0732">Signal</keyword>
<comment type="similarity">
    <text evidence="1">Belongs to the EcnA/EcnB lipoprotein family.</text>
</comment>
<dbReference type="OrthoDB" id="7363288at2"/>
<evidence type="ECO:0000256" key="4">
    <source>
        <dbReference type="ARBA" id="ARBA00023136"/>
    </source>
</evidence>
<evidence type="ECO:0000313" key="7">
    <source>
        <dbReference type="EMBL" id="AUN30501.1"/>
    </source>
</evidence>
<dbReference type="GO" id="GO:0016020">
    <property type="term" value="C:membrane"/>
    <property type="evidence" value="ECO:0007669"/>
    <property type="project" value="InterPro"/>
</dbReference>
<dbReference type="AlphaFoldDB" id="A0A2K9NBI2"/>
<evidence type="ECO:0000256" key="1">
    <source>
        <dbReference type="ARBA" id="ARBA00010296"/>
    </source>
</evidence>
<organism evidence="7 8">
    <name type="scientific">Niveispirillum cyanobacteriorum</name>
    <dbReference type="NCBI Taxonomy" id="1612173"/>
    <lineage>
        <taxon>Bacteria</taxon>
        <taxon>Pseudomonadati</taxon>
        <taxon>Pseudomonadota</taxon>
        <taxon>Alphaproteobacteria</taxon>
        <taxon>Rhodospirillales</taxon>
        <taxon>Azospirillaceae</taxon>
        <taxon>Niveispirillum</taxon>
    </lineage>
</organism>
<evidence type="ECO:0000256" key="6">
    <source>
        <dbReference type="ARBA" id="ARBA00023288"/>
    </source>
</evidence>
<proteinExistence type="inferred from homology"/>
<dbReference type="RefSeq" id="WP_102112185.1">
    <property type="nucleotide sequence ID" value="NZ_BMGN01000002.1"/>
</dbReference>
<dbReference type="KEGG" id="ncb:C0V82_09825"/>
<keyword evidence="6" id="KW-0449">Lipoprotein</keyword>
<dbReference type="InterPro" id="IPR012556">
    <property type="entry name" value="Entericidin"/>
</dbReference>
<name>A0A2K9NBI2_9PROT</name>
<evidence type="ECO:0000256" key="3">
    <source>
        <dbReference type="ARBA" id="ARBA00022729"/>
    </source>
</evidence>
<accession>A0A2K9NBI2</accession>
<keyword evidence="5" id="KW-0564">Palmitate</keyword>
<evidence type="ECO:0000256" key="5">
    <source>
        <dbReference type="ARBA" id="ARBA00023139"/>
    </source>
</evidence>
<dbReference type="PROSITE" id="PS51257">
    <property type="entry name" value="PROKAR_LIPOPROTEIN"/>
    <property type="match status" value="1"/>
</dbReference>
<sequence length="48" mass="4975">MKKRTLTLAIPLLLSAFALSACNTVEGVGKDVKSGGKAIENTAQDAKN</sequence>
<keyword evidence="8" id="KW-1185">Reference proteome</keyword>
<protein>
    <submittedName>
        <fullName evidence="7">Entericidin</fullName>
    </submittedName>
</protein>
<dbReference type="Pfam" id="PF08085">
    <property type="entry name" value="Entericidin"/>
    <property type="match status" value="1"/>
</dbReference>
<dbReference type="GO" id="GO:0009636">
    <property type="term" value="P:response to toxic substance"/>
    <property type="evidence" value="ECO:0007669"/>
    <property type="project" value="InterPro"/>
</dbReference>
<gene>
    <name evidence="7" type="ORF">C0V82_09825</name>
</gene>
<evidence type="ECO:0000256" key="2">
    <source>
        <dbReference type="ARBA" id="ARBA00022475"/>
    </source>
</evidence>
<evidence type="ECO:0000313" key="8">
    <source>
        <dbReference type="Proteomes" id="UP000234752"/>
    </source>
</evidence>
<keyword evidence="2" id="KW-1003">Cell membrane</keyword>
<keyword evidence="4" id="KW-0472">Membrane</keyword>
<dbReference type="EMBL" id="CP025611">
    <property type="protein sequence ID" value="AUN30501.1"/>
    <property type="molecule type" value="Genomic_DNA"/>
</dbReference>